<accession>A0A1F7I1R5</accession>
<evidence type="ECO:0000313" key="2">
    <source>
        <dbReference type="Proteomes" id="UP000176803"/>
    </source>
</evidence>
<name>A0A1F7I1R5_9BACT</name>
<dbReference type="AlphaFoldDB" id="A0A1F7I1R5"/>
<comment type="caution">
    <text evidence="1">The sequence shown here is derived from an EMBL/GenBank/DDBJ whole genome shotgun (WGS) entry which is preliminary data.</text>
</comment>
<proteinExistence type="predicted"/>
<organism evidence="1 2">
    <name type="scientific">Candidatus Roizmanbacteria bacterium RIFCSPHIGHO2_12_FULL_41_11</name>
    <dbReference type="NCBI Taxonomy" id="1802052"/>
    <lineage>
        <taxon>Bacteria</taxon>
        <taxon>Candidatus Roizmaniibacteriota</taxon>
    </lineage>
</organism>
<protein>
    <submittedName>
        <fullName evidence="1">Uncharacterized protein</fullName>
    </submittedName>
</protein>
<reference evidence="1 2" key="1">
    <citation type="journal article" date="2016" name="Nat. Commun.">
        <title>Thousands of microbial genomes shed light on interconnected biogeochemical processes in an aquifer system.</title>
        <authorList>
            <person name="Anantharaman K."/>
            <person name="Brown C.T."/>
            <person name="Hug L.A."/>
            <person name="Sharon I."/>
            <person name="Castelle C.J."/>
            <person name="Probst A.J."/>
            <person name="Thomas B.C."/>
            <person name="Singh A."/>
            <person name="Wilkins M.J."/>
            <person name="Karaoz U."/>
            <person name="Brodie E.L."/>
            <person name="Williams K.H."/>
            <person name="Hubbard S.S."/>
            <person name="Banfield J.F."/>
        </authorList>
    </citation>
    <scope>NUCLEOTIDE SEQUENCE [LARGE SCALE GENOMIC DNA]</scope>
</reference>
<gene>
    <name evidence="1" type="ORF">A3F03_03900</name>
</gene>
<dbReference type="EMBL" id="MGAC01000046">
    <property type="protein sequence ID" value="OGK37162.1"/>
    <property type="molecule type" value="Genomic_DNA"/>
</dbReference>
<evidence type="ECO:0000313" key="1">
    <source>
        <dbReference type="EMBL" id="OGK37162.1"/>
    </source>
</evidence>
<sequence length="194" mass="21643">MSQISEVVNPAPTQINLSELPPSPTSLSLGLTAQQAIAYALQYLRRDLVIEYLTSQKVSAQDAENKFQACRQLIETEPLILQTLALEWNVRIGQTWQDDLKNGKITLTDHWNEGVRNVFGGLMQPADNQLHFLKKGKGDNALPDYSQEQLTRLLNDLEFVPGFYDNIDFTQPAATAVLTPRQATQLKHGGLQIG</sequence>
<dbReference type="Proteomes" id="UP000176803">
    <property type="component" value="Unassembled WGS sequence"/>
</dbReference>